<keyword evidence="3" id="KW-1185">Reference proteome</keyword>
<accession>A0A7W8XSJ1</accession>
<dbReference type="RefSeq" id="WP_183938447.1">
    <property type="nucleotide sequence ID" value="NZ_JACHBI010000006.1"/>
</dbReference>
<comment type="caution">
    <text evidence="2">The sequence shown here is derived from an EMBL/GenBank/DDBJ whole genome shotgun (WGS) entry which is preliminary data.</text>
</comment>
<keyword evidence="1" id="KW-1133">Transmembrane helix</keyword>
<reference evidence="2 3" key="1">
    <citation type="submission" date="2020-08" db="EMBL/GenBank/DDBJ databases">
        <title>Genomic Encyclopedia of Type Strains, Phase IV (KMG-V): Genome sequencing to study the core and pangenomes of soil and plant-associated prokaryotes.</title>
        <authorList>
            <person name="Whitman W."/>
        </authorList>
    </citation>
    <scope>NUCLEOTIDE SEQUENCE [LARGE SCALE GENOMIC DNA]</scope>
    <source>
        <strain evidence="2 3">SEMIA 4064</strain>
    </source>
</reference>
<feature type="transmembrane region" description="Helical" evidence="1">
    <location>
        <begin position="93"/>
        <end position="110"/>
    </location>
</feature>
<organism evidence="2 3">
    <name type="scientific">Rhizobium paranaense</name>
    <dbReference type="NCBI Taxonomy" id="1650438"/>
    <lineage>
        <taxon>Bacteria</taxon>
        <taxon>Pseudomonadati</taxon>
        <taxon>Pseudomonadota</taxon>
        <taxon>Alphaproteobacteria</taxon>
        <taxon>Hyphomicrobiales</taxon>
        <taxon>Rhizobiaceae</taxon>
        <taxon>Rhizobium/Agrobacterium group</taxon>
        <taxon>Rhizobium</taxon>
    </lineage>
</organism>
<evidence type="ECO:0000313" key="3">
    <source>
        <dbReference type="Proteomes" id="UP000549882"/>
    </source>
</evidence>
<dbReference type="GO" id="GO:0005886">
    <property type="term" value="C:plasma membrane"/>
    <property type="evidence" value="ECO:0007669"/>
    <property type="project" value="TreeGrafter"/>
</dbReference>
<dbReference type="PANTHER" id="PTHR34980:SF3">
    <property type="entry name" value="BLR8105 PROTEIN"/>
    <property type="match status" value="1"/>
</dbReference>
<dbReference type="EMBL" id="JACHBI010000006">
    <property type="protein sequence ID" value="MBB5574780.1"/>
    <property type="molecule type" value="Genomic_DNA"/>
</dbReference>
<protein>
    <submittedName>
        <fullName evidence="2">Uncharacterized membrane protein YhaH (DUF805 family)</fullName>
    </submittedName>
</protein>
<evidence type="ECO:0000313" key="2">
    <source>
        <dbReference type="EMBL" id="MBB5574780.1"/>
    </source>
</evidence>
<name>A0A7W8XSJ1_9HYPH</name>
<dbReference type="Proteomes" id="UP000549882">
    <property type="component" value="Unassembled WGS sequence"/>
</dbReference>
<keyword evidence="1" id="KW-0472">Membrane</keyword>
<feature type="transmembrane region" description="Helical" evidence="1">
    <location>
        <begin position="62"/>
        <end position="81"/>
    </location>
</feature>
<feature type="transmembrane region" description="Helical" evidence="1">
    <location>
        <begin position="21"/>
        <end position="42"/>
    </location>
</feature>
<dbReference type="Pfam" id="PF05656">
    <property type="entry name" value="DUF805"/>
    <property type="match status" value="1"/>
</dbReference>
<dbReference type="AlphaFoldDB" id="A0A7W8XSJ1"/>
<proteinExistence type="predicted"/>
<sequence length="131" mass="14404">MKRLLFSFQGRINRKKMWLAVLIHIIVAAVVGLVFALLWSVIPGSISEDGTYHAEGAAAIPYIALGLAYVIFSVWSGLAVAVKRLHDRNKSGWFFLIQFVPLIGSVWYLVEVLLLKGTTGSNRFGEDAIGA</sequence>
<keyword evidence="1" id="KW-0812">Transmembrane</keyword>
<dbReference type="PANTHER" id="PTHR34980">
    <property type="entry name" value="INNER MEMBRANE PROTEIN-RELATED-RELATED"/>
    <property type="match status" value="1"/>
</dbReference>
<dbReference type="InterPro" id="IPR008523">
    <property type="entry name" value="DUF805"/>
</dbReference>
<evidence type="ECO:0000256" key="1">
    <source>
        <dbReference type="SAM" id="Phobius"/>
    </source>
</evidence>
<gene>
    <name evidence="2" type="ORF">GGD50_003409</name>
</gene>